<dbReference type="EMBL" id="ACPB03018319">
    <property type="status" value="NOT_ANNOTATED_CDS"/>
    <property type="molecule type" value="Genomic_DNA"/>
</dbReference>
<dbReference type="Gene3D" id="1.10.238.10">
    <property type="entry name" value="EF-hand"/>
    <property type="match status" value="1"/>
</dbReference>
<proteinExistence type="predicted"/>
<dbReference type="InterPro" id="IPR011992">
    <property type="entry name" value="EF-hand-dom_pair"/>
</dbReference>
<dbReference type="EnsemblMetazoa" id="RPRC004489-RA">
    <property type="protein sequence ID" value="RPRC004489-PA"/>
    <property type="gene ID" value="RPRC004489"/>
</dbReference>
<protein>
    <recommendedName>
        <fullName evidence="4">EF-hand domain-containing protein</fullName>
    </recommendedName>
</protein>
<name>T1HKB6_RHOPR</name>
<dbReference type="Proteomes" id="UP000015103">
    <property type="component" value="Unassembled WGS sequence"/>
</dbReference>
<dbReference type="VEuPathDB" id="VectorBase:RPRC004489"/>
<feature type="compositionally biased region" description="Basic and acidic residues" evidence="1">
    <location>
        <begin position="1"/>
        <end position="11"/>
    </location>
</feature>
<accession>T1HKB6</accession>
<dbReference type="SUPFAM" id="SSF47473">
    <property type="entry name" value="EF-hand"/>
    <property type="match status" value="1"/>
</dbReference>
<dbReference type="EMBL" id="ACPB03018320">
    <property type="status" value="NOT_ANNOTATED_CDS"/>
    <property type="molecule type" value="Genomic_DNA"/>
</dbReference>
<organism evidence="2 3">
    <name type="scientific">Rhodnius prolixus</name>
    <name type="common">Triatomid bug</name>
    <dbReference type="NCBI Taxonomy" id="13249"/>
    <lineage>
        <taxon>Eukaryota</taxon>
        <taxon>Metazoa</taxon>
        <taxon>Ecdysozoa</taxon>
        <taxon>Arthropoda</taxon>
        <taxon>Hexapoda</taxon>
        <taxon>Insecta</taxon>
        <taxon>Pterygota</taxon>
        <taxon>Neoptera</taxon>
        <taxon>Paraneoptera</taxon>
        <taxon>Hemiptera</taxon>
        <taxon>Heteroptera</taxon>
        <taxon>Panheteroptera</taxon>
        <taxon>Cimicomorpha</taxon>
        <taxon>Reduviidae</taxon>
        <taxon>Triatominae</taxon>
        <taxon>Rhodnius</taxon>
    </lineage>
</organism>
<reference evidence="2" key="1">
    <citation type="submission" date="2015-05" db="UniProtKB">
        <authorList>
            <consortium name="EnsemblMetazoa"/>
        </authorList>
    </citation>
    <scope>IDENTIFICATION</scope>
</reference>
<evidence type="ECO:0000313" key="3">
    <source>
        <dbReference type="Proteomes" id="UP000015103"/>
    </source>
</evidence>
<dbReference type="AlphaFoldDB" id="T1HKB6"/>
<evidence type="ECO:0000256" key="1">
    <source>
        <dbReference type="SAM" id="MobiDB-lite"/>
    </source>
</evidence>
<dbReference type="HOGENOM" id="CLU_1367733_0_0_1"/>
<feature type="region of interest" description="Disordered" evidence="1">
    <location>
        <begin position="1"/>
        <end position="20"/>
    </location>
</feature>
<dbReference type="InParanoid" id="T1HKB6"/>
<evidence type="ECO:0000313" key="2">
    <source>
        <dbReference type="EnsemblMetazoa" id="RPRC004489-PA"/>
    </source>
</evidence>
<evidence type="ECO:0008006" key="4">
    <source>
        <dbReference type="Google" id="ProtNLM"/>
    </source>
</evidence>
<sequence>MEDSSGSKKPESCGSYDQKLEDTEIYEEMCEEELLDLNEACDFCHDEKQINPKLLKLLAPDGSEYITMESLKNIVSKALGERFTDEEIDSALSDLGVPHNEPIHYRVFLDLITMPSPSALRQIKVDYGNGESLTVEEWQEAMARIGVDISKEEIENILLRAKSVVDNVSAEYKPRSPKDADNAISSHGDLTKRNLQTFFN</sequence>
<keyword evidence="3" id="KW-1185">Reference proteome</keyword>